<accession>A0A0A9VYZ7</accession>
<protein>
    <submittedName>
        <fullName evidence="3">Calmodulin-4</fullName>
    </submittedName>
</protein>
<name>A0A0A9VYZ7_LYGHE</name>
<feature type="domain" description="EF-hand" evidence="2">
    <location>
        <begin position="51"/>
        <end position="86"/>
    </location>
</feature>
<feature type="domain" description="EF-hand" evidence="2">
    <location>
        <begin position="15"/>
        <end position="50"/>
    </location>
</feature>
<dbReference type="SUPFAM" id="SSF47473">
    <property type="entry name" value="EF-hand"/>
    <property type="match status" value="1"/>
</dbReference>
<keyword evidence="1" id="KW-0106">Calcium</keyword>
<dbReference type="EMBL" id="GBHO01042775">
    <property type="protein sequence ID" value="JAG00829.1"/>
    <property type="molecule type" value="Transcribed_RNA"/>
</dbReference>
<dbReference type="PROSITE" id="PS50222">
    <property type="entry name" value="EF_HAND_2"/>
    <property type="match status" value="2"/>
</dbReference>
<dbReference type="Gene3D" id="1.10.238.10">
    <property type="entry name" value="EF-hand"/>
    <property type="match status" value="1"/>
</dbReference>
<gene>
    <name evidence="3" type="primary">Calm4</name>
    <name evidence="3" type="ORF">CM83_41674</name>
</gene>
<dbReference type="InterPro" id="IPR002048">
    <property type="entry name" value="EF_hand_dom"/>
</dbReference>
<sequence length="157" mass="18266">MGVQPICQVLGREELQFNRLGKGFARYDLNKDKYVDFNELTTYLSKRFRPQSMKRVAIAFNMFDKDDDAMVEFWEAKQAVFYLGENIAAECIRFEFDNEDDDQDGKLIFDQFVDFICALRKKQVQVCKVPFVCPNKAPECKPYDSSKAGKEVKQKNA</sequence>
<dbReference type="InterPro" id="IPR018247">
    <property type="entry name" value="EF_Hand_1_Ca_BS"/>
</dbReference>
<organism evidence="3">
    <name type="scientific">Lygus hesperus</name>
    <name type="common">Western plant bug</name>
    <dbReference type="NCBI Taxonomy" id="30085"/>
    <lineage>
        <taxon>Eukaryota</taxon>
        <taxon>Metazoa</taxon>
        <taxon>Ecdysozoa</taxon>
        <taxon>Arthropoda</taxon>
        <taxon>Hexapoda</taxon>
        <taxon>Insecta</taxon>
        <taxon>Pterygota</taxon>
        <taxon>Neoptera</taxon>
        <taxon>Paraneoptera</taxon>
        <taxon>Hemiptera</taxon>
        <taxon>Heteroptera</taxon>
        <taxon>Panheteroptera</taxon>
        <taxon>Cimicomorpha</taxon>
        <taxon>Miridae</taxon>
        <taxon>Mirini</taxon>
        <taxon>Lygus</taxon>
    </lineage>
</organism>
<evidence type="ECO:0000313" key="4">
    <source>
        <dbReference type="EMBL" id="JAG56979.1"/>
    </source>
</evidence>
<evidence type="ECO:0000259" key="2">
    <source>
        <dbReference type="PROSITE" id="PS50222"/>
    </source>
</evidence>
<reference evidence="3" key="1">
    <citation type="journal article" date="2014" name="PLoS ONE">
        <title>Transcriptome-Based Identification of ABC Transporters in the Western Tarnished Plant Bug Lygus hesperus.</title>
        <authorList>
            <person name="Hull J.J."/>
            <person name="Chaney K."/>
            <person name="Geib S.M."/>
            <person name="Fabrick J.A."/>
            <person name="Brent C.S."/>
            <person name="Walsh D."/>
            <person name="Lavine L.C."/>
        </authorList>
    </citation>
    <scope>NUCLEOTIDE SEQUENCE</scope>
</reference>
<dbReference type="EMBL" id="GBRD01008842">
    <property type="protein sequence ID" value="JAG56979.1"/>
    <property type="molecule type" value="Transcribed_RNA"/>
</dbReference>
<proteinExistence type="predicted"/>
<dbReference type="InterPro" id="IPR011992">
    <property type="entry name" value="EF-hand-dom_pair"/>
</dbReference>
<dbReference type="GO" id="GO:0005509">
    <property type="term" value="F:calcium ion binding"/>
    <property type="evidence" value="ECO:0007669"/>
    <property type="project" value="InterPro"/>
</dbReference>
<evidence type="ECO:0000313" key="3">
    <source>
        <dbReference type="EMBL" id="JAG00829.1"/>
    </source>
</evidence>
<dbReference type="PROSITE" id="PS00018">
    <property type="entry name" value="EF_HAND_1"/>
    <property type="match status" value="1"/>
</dbReference>
<reference evidence="3" key="2">
    <citation type="submission" date="2014-07" db="EMBL/GenBank/DDBJ databases">
        <authorList>
            <person name="Hull J."/>
        </authorList>
    </citation>
    <scope>NUCLEOTIDE SEQUENCE</scope>
</reference>
<dbReference type="AlphaFoldDB" id="A0A0A9VYZ7"/>
<reference evidence="4" key="3">
    <citation type="submission" date="2014-09" db="EMBL/GenBank/DDBJ databases">
        <authorList>
            <person name="Magalhaes I.L.F."/>
            <person name="Oliveira U."/>
            <person name="Santos F.R."/>
            <person name="Vidigal T.H.D.A."/>
            <person name="Brescovit A.D."/>
            <person name="Santos A.J."/>
        </authorList>
    </citation>
    <scope>NUCLEOTIDE SEQUENCE</scope>
</reference>
<evidence type="ECO:0000256" key="1">
    <source>
        <dbReference type="ARBA" id="ARBA00022837"/>
    </source>
</evidence>